<keyword evidence="3" id="KW-1185">Reference proteome</keyword>
<gene>
    <name evidence="2" type="ORF">RF55_20867</name>
</gene>
<evidence type="ECO:0000313" key="2">
    <source>
        <dbReference type="EMBL" id="KMQ83124.1"/>
    </source>
</evidence>
<sequence>MAQMQGDKIEVNVEDIDENVNDEENTPANALVGAQVQSSNREFSHNESVHNNEPPDANPP</sequence>
<feature type="region of interest" description="Disordered" evidence="1">
    <location>
        <begin position="1"/>
        <end position="60"/>
    </location>
</feature>
<dbReference type="EMBL" id="LBMM01021224">
    <property type="protein sequence ID" value="KMQ83124.1"/>
    <property type="molecule type" value="Genomic_DNA"/>
</dbReference>
<name>A0A0J7JYL7_LASNI</name>
<evidence type="ECO:0000256" key="1">
    <source>
        <dbReference type="SAM" id="MobiDB-lite"/>
    </source>
</evidence>
<dbReference type="Proteomes" id="UP000036403">
    <property type="component" value="Unassembled WGS sequence"/>
</dbReference>
<dbReference type="AlphaFoldDB" id="A0A0J7JYL7"/>
<accession>A0A0J7JYL7</accession>
<organism evidence="2 3">
    <name type="scientific">Lasius niger</name>
    <name type="common">Black garden ant</name>
    <dbReference type="NCBI Taxonomy" id="67767"/>
    <lineage>
        <taxon>Eukaryota</taxon>
        <taxon>Metazoa</taxon>
        <taxon>Ecdysozoa</taxon>
        <taxon>Arthropoda</taxon>
        <taxon>Hexapoda</taxon>
        <taxon>Insecta</taxon>
        <taxon>Pterygota</taxon>
        <taxon>Neoptera</taxon>
        <taxon>Endopterygota</taxon>
        <taxon>Hymenoptera</taxon>
        <taxon>Apocrita</taxon>
        <taxon>Aculeata</taxon>
        <taxon>Formicoidea</taxon>
        <taxon>Formicidae</taxon>
        <taxon>Formicinae</taxon>
        <taxon>Lasius</taxon>
        <taxon>Lasius</taxon>
    </lineage>
</organism>
<reference evidence="2 3" key="1">
    <citation type="submission" date="2015-04" db="EMBL/GenBank/DDBJ databases">
        <title>Lasius niger genome sequencing.</title>
        <authorList>
            <person name="Konorov E.A."/>
            <person name="Nikitin M.A."/>
            <person name="Kirill M.V."/>
            <person name="Chang P."/>
        </authorList>
    </citation>
    <scope>NUCLEOTIDE SEQUENCE [LARGE SCALE GENOMIC DNA]</scope>
    <source>
        <tissue evidence="2">Whole</tissue>
    </source>
</reference>
<evidence type="ECO:0000313" key="3">
    <source>
        <dbReference type="Proteomes" id="UP000036403"/>
    </source>
</evidence>
<proteinExistence type="predicted"/>
<comment type="caution">
    <text evidence="2">The sequence shown here is derived from an EMBL/GenBank/DDBJ whole genome shotgun (WGS) entry which is preliminary data.</text>
</comment>
<feature type="compositionally biased region" description="Acidic residues" evidence="1">
    <location>
        <begin position="12"/>
        <end position="25"/>
    </location>
</feature>
<protein>
    <submittedName>
        <fullName evidence="2">Uncharacterized protein</fullName>
    </submittedName>
</protein>
<feature type="non-terminal residue" evidence="2">
    <location>
        <position position="60"/>
    </location>
</feature>
<dbReference type="PaxDb" id="67767-A0A0J7JYL7"/>